<protein>
    <submittedName>
        <fullName evidence="1">Uncharacterized protein</fullName>
    </submittedName>
</protein>
<reference evidence="1" key="1">
    <citation type="submission" date="2014-09" db="EMBL/GenBank/DDBJ databases">
        <authorList>
            <person name="Magalhaes I.L.F."/>
            <person name="Oliveira U."/>
            <person name="Santos F.R."/>
            <person name="Vidigal T.H.D.A."/>
            <person name="Brescovit A.D."/>
            <person name="Santos A.J."/>
        </authorList>
    </citation>
    <scope>NUCLEOTIDE SEQUENCE</scope>
    <source>
        <tissue evidence="1">Shoot tissue taken approximately 20 cm above the soil surface</tissue>
    </source>
</reference>
<reference evidence="1" key="2">
    <citation type="journal article" date="2015" name="Data Brief">
        <title>Shoot transcriptome of the giant reed, Arundo donax.</title>
        <authorList>
            <person name="Barrero R.A."/>
            <person name="Guerrero F.D."/>
            <person name="Moolhuijzen P."/>
            <person name="Goolsby J.A."/>
            <person name="Tidwell J."/>
            <person name="Bellgard S.E."/>
            <person name="Bellgard M.I."/>
        </authorList>
    </citation>
    <scope>NUCLEOTIDE SEQUENCE</scope>
    <source>
        <tissue evidence="1">Shoot tissue taken approximately 20 cm above the soil surface</tissue>
    </source>
</reference>
<organism evidence="1">
    <name type="scientific">Arundo donax</name>
    <name type="common">Giant reed</name>
    <name type="synonym">Donax arundinaceus</name>
    <dbReference type="NCBI Taxonomy" id="35708"/>
    <lineage>
        <taxon>Eukaryota</taxon>
        <taxon>Viridiplantae</taxon>
        <taxon>Streptophyta</taxon>
        <taxon>Embryophyta</taxon>
        <taxon>Tracheophyta</taxon>
        <taxon>Spermatophyta</taxon>
        <taxon>Magnoliopsida</taxon>
        <taxon>Liliopsida</taxon>
        <taxon>Poales</taxon>
        <taxon>Poaceae</taxon>
        <taxon>PACMAD clade</taxon>
        <taxon>Arundinoideae</taxon>
        <taxon>Arundineae</taxon>
        <taxon>Arundo</taxon>
    </lineage>
</organism>
<dbReference type="EMBL" id="GBRH01164270">
    <property type="protein sequence ID" value="JAE33626.1"/>
    <property type="molecule type" value="Transcribed_RNA"/>
</dbReference>
<name>A0A0A9HFL9_ARUDO</name>
<proteinExistence type="predicted"/>
<sequence length="30" mass="3545">MVWCFKDRLATTSVFCAHVLVLRLCYLSRL</sequence>
<dbReference type="AlphaFoldDB" id="A0A0A9HFL9"/>
<accession>A0A0A9HFL9</accession>
<evidence type="ECO:0000313" key="1">
    <source>
        <dbReference type="EMBL" id="JAE33626.1"/>
    </source>
</evidence>